<gene>
    <name evidence="4" type="ordered locus">AM1_3481</name>
</gene>
<dbReference type="HOGENOM" id="CLU_000445_69_17_3"/>
<reference evidence="4 5" key="1">
    <citation type="journal article" date="2008" name="Proc. Natl. Acad. Sci. U.S.A.">
        <title>Niche adaptation and genome expansion in the chlorophyll d-producing cyanobacterium Acaryochloris marina.</title>
        <authorList>
            <person name="Swingley W.D."/>
            <person name="Chen M."/>
            <person name="Cheung P.C."/>
            <person name="Conrad A.L."/>
            <person name="Dejesa L.C."/>
            <person name="Hao J."/>
            <person name="Honchak B.M."/>
            <person name="Karbach L.E."/>
            <person name="Kurdoglu A."/>
            <person name="Lahiri S."/>
            <person name="Mastrian S.D."/>
            <person name="Miyashita H."/>
            <person name="Page L."/>
            <person name="Ramakrishna P."/>
            <person name="Satoh S."/>
            <person name="Sattley W.M."/>
            <person name="Shimada Y."/>
            <person name="Taylor H.L."/>
            <person name="Tomo T."/>
            <person name="Tsuchiya T."/>
            <person name="Wang Z.T."/>
            <person name="Raymond J."/>
            <person name="Mimuro M."/>
            <person name="Blankenship R.E."/>
            <person name="Touchman J.W."/>
        </authorList>
    </citation>
    <scope>NUCLEOTIDE SEQUENCE [LARGE SCALE GENOMIC DNA]</scope>
    <source>
        <strain evidence="5">MBIC 11017</strain>
    </source>
</reference>
<protein>
    <submittedName>
        <fullName evidence="4">Response regulator receiver domain protein</fullName>
    </submittedName>
</protein>
<dbReference type="CDD" id="cd17552">
    <property type="entry name" value="REC_RR468-like"/>
    <property type="match status" value="1"/>
</dbReference>
<organism evidence="4 5">
    <name type="scientific">Acaryochloris marina (strain MBIC 11017)</name>
    <dbReference type="NCBI Taxonomy" id="329726"/>
    <lineage>
        <taxon>Bacteria</taxon>
        <taxon>Bacillati</taxon>
        <taxon>Cyanobacteriota</taxon>
        <taxon>Cyanophyceae</taxon>
        <taxon>Acaryochloridales</taxon>
        <taxon>Acaryochloridaceae</taxon>
        <taxon>Acaryochloris</taxon>
    </lineage>
</organism>
<dbReference type="PANTHER" id="PTHR44591">
    <property type="entry name" value="STRESS RESPONSE REGULATOR PROTEIN 1"/>
    <property type="match status" value="1"/>
</dbReference>
<dbReference type="STRING" id="329726.AM1_3481"/>
<dbReference type="SMART" id="SM00448">
    <property type="entry name" value="REC"/>
    <property type="match status" value="1"/>
</dbReference>
<dbReference type="Pfam" id="PF00072">
    <property type="entry name" value="Response_reg"/>
    <property type="match status" value="1"/>
</dbReference>
<dbReference type="PROSITE" id="PS50110">
    <property type="entry name" value="RESPONSE_REGULATORY"/>
    <property type="match status" value="1"/>
</dbReference>
<dbReference type="GO" id="GO:0000160">
    <property type="term" value="P:phosphorelay signal transduction system"/>
    <property type="evidence" value="ECO:0007669"/>
    <property type="project" value="InterPro"/>
</dbReference>
<evidence type="ECO:0000313" key="5">
    <source>
        <dbReference type="Proteomes" id="UP000000268"/>
    </source>
</evidence>
<dbReference type="AlphaFoldDB" id="B0C173"/>
<evidence type="ECO:0000256" key="2">
    <source>
        <dbReference type="PROSITE-ProRule" id="PRU00169"/>
    </source>
</evidence>
<keyword evidence="5" id="KW-1185">Reference proteome</keyword>
<evidence type="ECO:0000313" key="4">
    <source>
        <dbReference type="EMBL" id="ABW28471.1"/>
    </source>
</evidence>
<feature type="modified residue" description="4-aspartylphosphate" evidence="2">
    <location>
        <position position="47"/>
    </location>
</feature>
<dbReference type="InterPro" id="IPR011006">
    <property type="entry name" value="CheY-like_superfamily"/>
</dbReference>
<dbReference type="PANTHER" id="PTHR44591:SF22">
    <property type="entry name" value="CHEY SUBFAMILY"/>
    <property type="match status" value="1"/>
</dbReference>
<dbReference type="Proteomes" id="UP000000268">
    <property type="component" value="Chromosome"/>
</dbReference>
<proteinExistence type="predicted"/>
<name>B0C173_ACAM1</name>
<sequence length="118" mass="13107">MDNELYIQEVVQIALETINNWRVVTASSGAEGLLKAEKERPDAILLDMMMPDMDGATTFQKLQANPVTQTIPVLLLTAKIQTADQKRYQAMGVHSTIAKPFDPLQLPTQIADVLGWQL</sequence>
<dbReference type="InterPro" id="IPR050595">
    <property type="entry name" value="Bact_response_regulator"/>
</dbReference>
<dbReference type="KEGG" id="amr:AM1_3481"/>
<dbReference type="SUPFAM" id="SSF52172">
    <property type="entry name" value="CheY-like"/>
    <property type="match status" value="1"/>
</dbReference>
<dbReference type="Gene3D" id="3.40.50.2300">
    <property type="match status" value="1"/>
</dbReference>
<dbReference type="InterPro" id="IPR001789">
    <property type="entry name" value="Sig_transdc_resp-reg_receiver"/>
</dbReference>
<accession>B0C173</accession>
<evidence type="ECO:0000256" key="1">
    <source>
        <dbReference type="ARBA" id="ARBA00022553"/>
    </source>
</evidence>
<dbReference type="EMBL" id="CP000828">
    <property type="protein sequence ID" value="ABW28471.1"/>
    <property type="molecule type" value="Genomic_DNA"/>
</dbReference>
<feature type="domain" description="Response regulatory" evidence="3">
    <location>
        <begin position="1"/>
        <end position="114"/>
    </location>
</feature>
<evidence type="ECO:0000259" key="3">
    <source>
        <dbReference type="PROSITE" id="PS50110"/>
    </source>
</evidence>
<dbReference type="eggNOG" id="COG0745">
    <property type="taxonomic scope" value="Bacteria"/>
</dbReference>
<keyword evidence="1 2" id="KW-0597">Phosphoprotein</keyword>